<dbReference type="AlphaFoldDB" id="A0A9Q9AUT2"/>
<dbReference type="GO" id="GO:0009116">
    <property type="term" value="P:nucleoside metabolic process"/>
    <property type="evidence" value="ECO:0007669"/>
    <property type="project" value="InterPro"/>
</dbReference>
<protein>
    <submittedName>
        <fullName evidence="2">Nucleoside phosphorylase domain-containing protein</fullName>
    </submittedName>
</protein>
<gene>
    <name evidence="2" type="ORF">Slin15195_G069070</name>
</gene>
<dbReference type="Proteomes" id="UP001056384">
    <property type="component" value="Chromosome 5"/>
</dbReference>
<dbReference type="GO" id="GO:0003824">
    <property type="term" value="F:catalytic activity"/>
    <property type="evidence" value="ECO:0007669"/>
    <property type="project" value="InterPro"/>
</dbReference>
<dbReference type="EMBL" id="CP099422">
    <property type="protein sequence ID" value="USW53588.1"/>
    <property type="molecule type" value="Genomic_DNA"/>
</dbReference>
<proteinExistence type="predicted"/>
<reference evidence="2" key="1">
    <citation type="submission" date="2022-06" db="EMBL/GenBank/DDBJ databases">
        <title>Complete genome sequences of two strains of the flax pathogen Septoria linicola.</title>
        <authorList>
            <person name="Lapalu N."/>
            <person name="Simon A."/>
            <person name="Demenou B."/>
            <person name="Paumier D."/>
            <person name="Guillot M.-P."/>
            <person name="Gout L."/>
            <person name="Valade R."/>
        </authorList>
    </citation>
    <scope>NUCLEOTIDE SEQUENCE</scope>
    <source>
        <strain evidence="2">SE15195</strain>
    </source>
</reference>
<dbReference type="PANTHER" id="PTHR46082">
    <property type="entry name" value="ATP/GTP-BINDING PROTEIN-RELATED"/>
    <property type="match status" value="1"/>
</dbReference>
<accession>A0A9Q9AUT2</accession>
<dbReference type="InterPro" id="IPR035994">
    <property type="entry name" value="Nucleoside_phosphorylase_sf"/>
</dbReference>
<keyword evidence="3" id="KW-1185">Reference proteome</keyword>
<sequence length="336" mass="37349">MSTLASTTTVPNPRTKADYQVAWICALPVPELYASRLLFDETHPSLYLGNNAQHQYLYGSISGHNVVMGCLPDGQLGEASAAAVAAEMVSAFPSLKFALLVGVGGGVWSPHNDVRLGDVVVSRPDRDQRHGGVVQYDYGTARQGHRLQFTGTLQYPRSLLTSALNIRLSAQNEGYFPYFLDHLCRFTLPNGRVPFARPRVPDRLFASKCMHEEDEDDCDKCDSEGEIEREPRPSQMPTIHYGTIASANKVVRDAKLRDYLARKLGSRLMCFEMEAAGVLSQFNCLVIRGICDYCDSHKNKVWQPFAAAAAAAWAKQFLREIATDHVQRDPELILSR</sequence>
<dbReference type="InterPro" id="IPR000845">
    <property type="entry name" value="Nucleoside_phosphorylase_d"/>
</dbReference>
<dbReference type="Gene3D" id="3.40.50.1580">
    <property type="entry name" value="Nucleoside phosphorylase domain"/>
    <property type="match status" value="1"/>
</dbReference>
<dbReference type="SUPFAM" id="SSF53167">
    <property type="entry name" value="Purine and uridine phosphorylases"/>
    <property type="match status" value="1"/>
</dbReference>
<evidence type="ECO:0000313" key="2">
    <source>
        <dbReference type="EMBL" id="USW53588.1"/>
    </source>
</evidence>
<organism evidence="2 3">
    <name type="scientific">Septoria linicola</name>
    <dbReference type="NCBI Taxonomy" id="215465"/>
    <lineage>
        <taxon>Eukaryota</taxon>
        <taxon>Fungi</taxon>
        <taxon>Dikarya</taxon>
        <taxon>Ascomycota</taxon>
        <taxon>Pezizomycotina</taxon>
        <taxon>Dothideomycetes</taxon>
        <taxon>Dothideomycetidae</taxon>
        <taxon>Mycosphaerellales</taxon>
        <taxon>Mycosphaerellaceae</taxon>
        <taxon>Septoria</taxon>
    </lineage>
</organism>
<dbReference type="Pfam" id="PF01048">
    <property type="entry name" value="PNP_UDP_1"/>
    <property type="match status" value="1"/>
</dbReference>
<feature type="domain" description="Nucleoside phosphorylase" evidence="1">
    <location>
        <begin position="51"/>
        <end position="315"/>
    </location>
</feature>
<name>A0A9Q9AUT2_9PEZI</name>
<evidence type="ECO:0000259" key="1">
    <source>
        <dbReference type="Pfam" id="PF01048"/>
    </source>
</evidence>
<dbReference type="PANTHER" id="PTHR46082:SF11">
    <property type="entry name" value="AAA+ ATPASE DOMAIN-CONTAINING PROTEIN-RELATED"/>
    <property type="match status" value="1"/>
</dbReference>
<dbReference type="InterPro" id="IPR053137">
    <property type="entry name" value="NLR-like"/>
</dbReference>
<evidence type="ECO:0000313" key="3">
    <source>
        <dbReference type="Proteomes" id="UP001056384"/>
    </source>
</evidence>